<reference evidence="3" key="1">
    <citation type="journal article" date="2015" name="Genome Announc.">
        <title>Draft genome sequence of the cellulolytic fungus Chaetomium globosum.</title>
        <authorList>
            <person name="Cuomo C.A."/>
            <person name="Untereiner W.A."/>
            <person name="Ma L.-J."/>
            <person name="Grabherr M."/>
            <person name="Birren B.W."/>
        </authorList>
    </citation>
    <scope>NUCLEOTIDE SEQUENCE [LARGE SCALE GENOMIC DNA]</scope>
    <source>
        <strain evidence="3">ATCC 6205 / CBS 148.51 / DSM 1962 / NBRC 6347 / NRRL 1970</strain>
    </source>
</reference>
<dbReference type="OrthoDB" id="10383119at2759"/>
<feature type="region of interest" description="Disordered" evidence="1">
    <location>
        <begin position="1"/>
        <end position="24"/>
    </location>
</feature>
<dbReference type="RefSeq" id="XP_001227131.1">
    <property type="nucleotide sequence ID" value="XM_001227130.1"/>
</dbReference>
<accession>Q2GS50</accession>
<dbReference type="HOGENOM" id="CLU_927499_0_0_1"/>
<protein>
    <submittedName>
        <fullName evidence="2">Uncharacterized protein</fullName>
    </submittedName>
</protein>
<gene>
    <name evidence="2" type="ORF">CHGG_09204</name>
</gene>
<dbReference type="EMBL" id="CH408034">
    <property type="protein sequence ID" value="EAQ85190.1"/>
    <property type="molecule type" value="Genomic_DNA"/>
</dbReference>
<proteinExistence type="predicted"/>
<dbReference type="Proteomes" id="UP000001056">
    <property type="component" value="Unassembled WGS sequence"/>
</dbReference>
<keyword evidence="3" id="KW-1185">Reference proteome</keyword>
<dbReference type="VEuPathDB" id="FungiDB:CHGG_09204"/>
<sequence length="300" mass="33863">MNDHPYRWPLSQQGTRRPSFDPPRVDTNNLGHNEFMWPVSVMVAHGDQAYLQALFSGDWPDAFIHAKFVEDARLPTDEYVRPYQTPMGHIICTRAIKALVRPEGLVDFETILLPILEEEVYPYDNMAIIMGQPQVEFFMGPDWPGIEPLQPLPRPDFSSPRHSLTFPGAPAMYGPTMTGDFHNNTLLPAWPSYPAYTPNQTQVNFSQVGGHYTFASAAMAGGLSREDQTRMWVDNYYNGNTGSGSNENGVDDSGNNVPSWGGELRGRWRLGRMETSESRLRAFVVWMNLERQIQIGVSAH</sequence>
<evidence type="ECO:0000313" key="3">
    <source>
        <dbReference type="Proteomes" id="UP000001056"/>
    </source>
</evidence>
<dbReference type="GeneID" id="4395057"/>
<dbReference type="AlphaFoldDB" id="Q2GS50"/>
<dbReference type="InParanoid" id="Q2GS50"/>
<evidence type="ECO:0000313" key="2">
    <source>
        <dbReference type="EMBL" id="EAQ85190.1"/>
    </source>
</evidence>
<organism evidence="2 3">
    <name type="scientific">Chaetomium globosum (strain ATCC 6205 / CBS 148.51 / DSM 1962 / NBRC 6347 / NRRL 1970)</name>
    <name type="common">Soil fungus</name>
    <dbReference type="NCBI Taxonomy" id="306901"/>
    <lineage>
        <taxon>Eukaryota</taxon>
        <taxon>Fungi</taxon>
        <taxon>Dikarya</taxon>
        <taxon>Ascomycota</taxon>
        <taxon>Pezizomycotina</taxon>
        <taxon>Sordariomycetes</taxon>
        <taxon>Sordariomycetidae</taxon>
        <taxon>Sordariales</taxon>
        <taxon>Chaetomiaceae</taxon>
        <taxon>Chaetomium</taxon>
    </lineage>
</organism>
<evidence type="ECO:0000256" key="1">
    <source>
        <dbReference type="SAM" id="MobiDB-lite"/>
    </source>
</evidence>
<name>Q2GS50_CHAGB</name>